<evidence type="ECO:0000256" key="1">
    <source>
        <dbReference type="PROSITE-ProRule" id="PRU00047"/>
    </source>
</evidence>
<dbReference type="PROSITE" id="PS50158">
    <property type="entry name" value="ZF_CCHC"/>
    <property type="match status" value="1"/>
</dbReference>
<name>W2PI02_PHYN3</name>
<gene>
    <name evidence="4" type="ORF">PPTG_17858</name>
</gene>
<dbReference type="Pfam" id="PF00098">
    <property type="entry name" value="zf-CCHC"/>
    <property type="match status" value="1"/>
</dbReference>
<feature type="compositionally biased region" description="Basic and acidic residues" evidence="2">
    <location>
        <begin position="63"/>
        <end position="83"/>
    </location>
</feature>
<dbReference type="VEuPathDB" id="FungiDB:PPTG_17858"/>
<evidence type="ECO:0000259" key="3">
    <source>
        <dbReference type="PROSITE" id="PS50158"/>
    </source>
</evidence>
<dbReference type="OrthoDB" id="125001at2759"/>
<dbReference type="GeneID" id="20186801"/>
<dbReference type="GO" id="GO:0008270">
    <property type="term" value="F:zinc ion binding"/>
    <property type="evidence" value="ECO:0007669"/>
    <property type="project" value="UniProtKB-KW"/>
</dbReference>
<protein>
    <recommendedName>
        <fullName evidence="3">CCHC-type domain-containing protein</fullName>
    </recommendedName>
</protein>
<feature type="region of interest" description="Disordered" evidence="2">
    <location>
        <begin position="116"/>
        <end position="142"/>
    </location>
</feature>
<reference evidence="5" key="1">
    <citation type="submission" date="2011-12" db="EMBL/GenBank/DDBJ databases">
        <authorList>
            <consortium name="The Broad Institute Genome Sequencing Platform"/>
            <person name="Russ C."/>
            <person name="Tyler B."/>
            <person name="Panabieres F."/>
            <person name="Shan W."/>
            <person name="Tripathy S."/>
            <person name="Grunwald N."/>
            <person name="Machado M."/>
            <person name="Young S.K."/>
            <person name="Zeng Q."/>
            <person name="Gargeya S."/>
            <person name="Fitzgerald M."/>
            <person name="Haas B."/>
            <person name="Abouelleil A."/>
            <person name="Alvarado L."/>
            <person name="Arachchi H.M."/>
            <person name="Berlin A."/>
            <person name="Chapman S.B."/>
            <person name="Gearin G."/>
            <person name="Goldberg J."/>
            <person name="Griggs A."/>
            <person name="Gujja S."/>
            <person name="Hansen M."/>
            <person name="Heiman D."/>
            <person name="Howarth C."/>
            <person name="Larimer J."/>
            <person name="Lui A."/>
            <person name="MacDonald P.J.P."/>
            <person name="McCowen C."/>
            <person name="Montmayeur A."/>
            <person name="Murphy C."/>
            <person name="Neiman D."/>
            <person name="Pearson M."/>
            <person name="Priest M."/>
            <person name="Roberts A."/>
            <person name="Saif S."/>
            <person name="Shea T."/>
            <person name="Sisk P."/>
            <person name="Stolte C."/>
            <person name="Sykes S."/>
            <person name="Wortman J."/>
            <person name="Nusbaum C."/>
            <person name="Birren B."/>
        </authorList>
    </citation>
    <scope>NUCLEOTIDE SEQUENCE [LARGE SCALE GENOMIC DNA]</scope>
    <source>
        <strain evidence="5">INRA-310</strain>
    </source>
</reference>
<dbReference type="InterPro" id="IPR001878">
    <property type="entry name" value="Znf_CCHC"/>
</dbReference>
<dbReference type="Proteomes" id="UP000018817">
    <property type="component" value="Unassembled WGS sequence"/>
</dbReference>
<feature type="domain" description="CCHC-type" evidence="3">
    <location>
        <begin position="103"/>
        <end position="119"/>
    </location>
</feature>
<dbReference type="InterPro" id="IPR036875">
    <property type="entry name" value="Znf_CCHC_sf"/>
</dbReference>
<reference evidence="4 5" key="2">
    <citation type="submission" date="2013-11" db="EMBL/GenBank/DDBJ databases">
        <title>The Genome Sequence of Phytophthora parasitica INRA-310.</title>
        <authorList>
            <consortium name="The Broad Institute Genomics Platform"/>
            <person name="Russ C."/>
            <person name="Tyler B."/>
            <person name="Panabieres F."/>
            <person name="Shan W."/>
            <person name="Tripathy S."/>
            <person name="Grunwald N."/>
            <person name="Machado M."/>
            <person name="Johnson C.S."/>
            <person name="Arredondo F."/>
            <person name="Hong C."/>
            <person name="Coffey M."/>
            <person name="Young S.K."/>
            <person name="Zeng Q."/>
            <person name="Gargeya S."/>
            <person name="Fitzgerald M."/>
            <person name="Abouelleil A."/>
            <person name="Alvarado L."/>
            <person name="Chapman S.B."/>
            <person name="Gainer-Dewar J."/>
            <person name="Goldberg J."/>
            <person name="Griggs A."/>
            <person name="Gujja S."/>
            <person name="Hansen M."/>
            <person name="Howarth C."/>
            <person name="Imamovic A."/>
            <person name="Ireland A."/>
            <person name="Larimer J."/>
            <person name="McCowan C."/>
            <person name="Murphy C."/>
            <person name="Pearson M."/>
            <person name="Poon T.W."/>
            <person name="Priest M."/>
            <person name="Roberts A."/>
            <person name="Saif S."/>
            <person name="Shea T."/>
            <person name="Sykes S."/>
            <person name="Wortman J."/>
            <person name="Nusbaum C."/>
            <person name="Birren B."/>
        </authorList>
    </citation>
    <scope>NUCLEOTIDE SEQUENCE [LARGE SCALE GENOMIC DNA]</scope>
    <source>
        <strain evidence="4 5">INRA-310</strain>
    </source>
</reference>
<evidence type="ECO:0000313" key="5">
    <source>
        <dbReference type="Proteomes" id="UP000018817"/>
    </source>
</evidence>
<keyword evidence="1" id="KW-0479">Metal-binding</keyword>
<dbReference type="AlphaFoldDB" id="W2PI02"/>
<feature type="region of interest" description="Disordered" evidence="2">
    <location>
        <begin position="54"/>
        <end position="102"/>
    </location>
</feature>
<organism evidence="4 5">
    <name type="scientific">Phytophthora nicotianae (strain INRA-310)</name>
    <name type="common">Phytophthora parasitica</name>
    <dbReference type="NCBI Taxonomy" id="761204"/>
    <lineage>
        <taxon>Eukaryota</taxon>
        <taxon>Sar</taxon>
        <taxon>Stramenopiles</taxon>
        <taxon>Oomycota</taxon>
        <taxon>Peronosporomycetes</taxon>
        <taxon>Peronosporales</taxon>
        <taxon>Peronosporaceae</taxon>
        <taxon>Phytophthora</taxon>
    </lineage>
</organism>
<keyword evidence="1" id="KW-0862">Zinc</keyword>
<feature type="compositionally biased region" description="Basic and acidic residues" evidence="2">
    <location>
        <begin position="116"/>
        <end position="131"/>
    </location>
</feature>
<keyword evidence="1" id="KW-0863">Zinc-finger</keyword>
<dbReference type="EMBL" id="KI669635">
    <property type="protein sequence ID" value="ETN00653.1"/>
    <property type="molecule type" value="Genomic_DNA"/>
</dbReference>
<dbReference type="RefSeq" id="XP_008913974.1">
    <property type="nucleotide sequence ID" value="XM_008915726.1"/>
</dbReference>
<proteinExistence type="predicted"/>
<dbReference type="GO" id="GO:0003676">
    <property type="term" value="F:nucleic acid binding"/>
    <property type="evidence" value="ECO:0007669"/>
    <property type="project" value="InterPro"/>
</dbReference>
<accession>W2PI02</accession>
<dbReference type="SUPFAM" id="SSF57756">
    <property type="entry name" value="Retrovirus zinc finger-like domains"/>
    <property type="match status" value="1"/>
</dbReference>
<evidence type="ECO:0000313" key="4">
    <source>
        <dbReference type="EMBL" id="ETN00653.1"/>
    </source>
</evidence>
<evidence type="ECO:0000256" key="2">
    <source>
        <dbReference type="SAM" id="MobiDB-lite"/>
    </source>
</evidence>
<sequence>MAGTTGQTMVIPGIGGTGLPAGMVGVSQMTTTDGEAGAVALFTNAQGVWYDYSGTWDVPLGRSQERGNPKGSERKVRDQRDTDDSGEESDPGHWSAACPNEPRCYACKKSGHFARDCPDAEAKTRNDERMRQRQKMTKPAEN</sequence>
<dbReference type="SMART" id="SM00343">
    <property type="entry name" value="ZnF_C2HC"/>
    <property type="match status" value="2"/>
</dbReference>
<dbReference type="Gene3D" id="4.10.60.10">
    <property type="entry name" value="Zinc finger, CCHC-type"/>
    <property type="match status" value="1"/>
</dbReference>